<dbReference type="Proteomes" id="UP000516057">
    <property type="component" value="Chromosome"/>
</dbReference>
<gene>
    <name evidence="1" type="ORF">H9L24_11955</name>
</gene>
<proteinExistence type="predicted"/>
<evidence type="ECO:0000313" key="2">
    <source>
        <dbReference type="Proteomes" id="UP000516057"/>
    </source>
</evidence>
<dbReference type="RefSeq" id="WP_187734846.1">
    <property type="nucleotide sequence ID" value="NZ_CP060790.1"/>
</dbReference>
<organism evidence="1 2">
    <name type="scientific">Paenacidovorax monticola</name>
    <dbReference type="NCBI Taxonomy" id="1926868"/>
    <lineage>
        <taxon>Bacteria</taxon>
        <taxon>Pseudomonadati</taxon>
        <taxon>Pseudomonadota</taxon>
        <taxon>Betaproteobacteria</taxon>
        <taxon>Burkholderiales</taxon>
        <taxon>Comamonadaceae</taxon>
        <taxon>Paenacidovorax</taxon>
    </lineage>
</organism>
<name>A0A7H0HBD0_9BURK</name>
<sequence length="73" mass="7920">MPLPPQNNPLIESDADLARVTEDLVNLLVQKGVILFTDLPPGAQAKLLARQQTRANMVNSLKLLGEDSEDGLI</sequence>
<accession>A0A7H0HBD0</accession>
<keyword evidence="2" id="KW-1185">Reference proteome</keyword>
<evidence type="ECO:0000313" key="1">
    <source>
        <dbReference type="EMBL" id="QNP57846.1"/>
    </source>
</evidence>
<dbReference type="EMBL" id="CP060790">
    <property type="protein sequence ID" value="QNP57846.1"/>
    <property type="molecule type" value="Genomic_DNA"/>
</dbReference>
<protein>
    <recommendedName>
        <fullName evidence="3">Tryptophan synthase subunit beta like protein</fullName>
    </recommendedName>
</protein>
<dbReference type="AlphaFoldDB" id="A0A7H0HBD0"/>
<evidence type="ECO:0008006" key="3">
    <source>
        <dbReference type="Google" id="ProtNLM"/>
    </source>
</evidence>
<reference evidence="1 2" key="1">
    <citation type="submission" date="2020-08" db="EMBL/GenBank/DDBJ databases">
        <title>Genome sequence of Acidovorax monticola KACC 19171T.</title>
        <authorList>
            <person name="Hyun D.-W."/>
            <person name="Bae J.-W."/>
        </authorList>
    </citation>
    <scope>NUCLEOTIDE SEQUENCE [LARGE SCALE GENOMIC DNA]</scope>
    <source>
        <strain evidence="1 2">KACC 19171</strain>
    </source>
</reference>
<dbReference type="KEGG" id="amon:H9L24_11955"/>